<dbReference type="EMBL" id="CP036272">
    <property type="protein sequence ID" value="QDT59570.1"/>
    <property type="molecule type" value="Genomic_DNA"/>
</dbReference>
<dbReference type="AlphaFoldDB" id="A0A517STY6"/>
<keyword evidence="3" id="KW-1185">Reference proteome</keyword>
<organism evidence="2 3">
    <name type="scientific">Stieleria bergensis</name>
    <dbReference type="NCBI Taxonomy" id="2528025"/>
    <lineage>
        <taxon>Bacteria</taxon>
        <taxon>Pseudomonadati</taxon>
        <taxon>Planctomycetota</taxon>
        <taxon>Planctomycetia</taxon>
        <taxon>Pirellulales</taxon>
        <taxon>Pirellulaceae</taxon>
        <taxon>Stieleria</taxon>
    </lineage>
</organism>
<sequence>MPIVEGAYRRGAQIAAKTPLTLHRNAHAPDSDAPTIAQPASTPAGLSSTSAGLSSTSAGLSAASCAGLLR</sequence>
<protein>
    <submittedName>
        <fullName evidence="2">Uncharacterized protein</fullName>
    </submittedName>
</protein>
<evidence type="ECO:0000256" key="1">
    <source>
        <dbReference type="SAM" id="MobiDB-lite"/>
    </source>
</evidence>
<evidence type="ECO:0000313" key="2">
    <source>
        <dbReference type="EMBL" id="QDT59570.1"/>
    </source>
</evidence>
<feature type="compositionally biased region" description="Low complexity" evidence="1">
    <location>
        <begin position="44"/>
        <end position="70"/>
    </location>
</feature>
<accession>A0A517STY6</accession>
<reference evidence="2 3" key="1">
    <citation type="submission" date="2019-02" db="EMBL/GenBank/DDBJ databases">
        <title>Deep-cultivation of Planctomycetes and their phenomic and genomic characterization uncovers novel biology.</title>
        <authorList>
            <person name="Wiegand S."/>
            <person name="Jogler M."/>
            <person name="Boedeker C."/>
            <person name="Pinto D."/>
            <person name="Vollmers J."/>
            <person name="Rivas-Marin E."/>
            <person name="Kohn T."/>
            <person name="Peeters S.H."/>
            <person name="Heuer A."/>
            <person name="Rast P."/>
            <person name="Oberbeckmann S."/>
            <person name="Bunk B."/>
            <person name="Jeske O."/>
            <person name="Meyerdierks A."/>
            <person name="Storesund J.E."/>
            <person name="Kallscheuer N."/>
            <person name="Luecker S."/>
            <person name="Lage O.M."/>
            <person name="Pohl T."/>
            <person name="Merkel B.J."/>
            <person name="Hornburger P."/>
            <person name="Mueller R.-W."/>
            <person name="Bruemmer F."/>
            <person name="Labrenz M."/>
            <person name="Spormann A.M."/>
            <person name="Op den Camp H."/>
            <person name="Overmann J."/>
            <person name="Amann R."/>
            <person name="Jetten M.S.M."/>
            <person name="Mascher T."/>
            <person name="Medema M.H."/>
            <person name="Devos D.P."/>
            <person name="Kaster A.-K."/>
            <person name="Ovreas L."/>
            <person name="Rohde M."/>
            <person name="Galperin M.Y."/>
            <person name="Jogler C."/>
        </authorList>
    </citation>
    <scope>NUCLEOTIDE SEQUENCE [LARGE SCALE GENOMIC DNA]</scope>
    <source>
        <strain evidence="2 3">SV_7m_r</strain>
    </source>
</reference>
<feature type="region of interest" description="Disordered" evidence="1">
    <location>
        <begin position="19"/>
        <end position="70"/>
    </location>
</feature>
<proteinExistence type="predicted"/>
<dbReference type="Proteomes" id="UP000315003">
    <property type="component" value="Chromosome"/>
</dbReference>
<name>A0A517STY6_9BACT</name>
<gene>
    <name evidence="2" type="ORF">SV7mr_20790</name>
</gene>
<evidence type="ECO:0000313" key="3">
    <source>
        <dbReference type="Proteomes" id="UP000315003"/>
    </source>
</evidence>